<gene>
    <name evidence="1" type="ORF">MFLAVUS_010780</name>
</gene>
<sequence>MKASVSVDYLSHEWSCSDLIQAHRELQRQKSKTAFNITTSQQTATKKELKKFSTEKVRQIRYQNAIWRQMARSCTKKLSCSNQMIDPSSVNWQKESDITWLYGPLYMPPESSSDLNTHPSLSFLSAPILKTYASSLKPVLKKTIQPSNIMMQKDYWLTNDRYWSKCVSESGKQSVRFNPNITQVKYLPETPVKESFSKKSTADYFNLDSEGEEDEDEDEEDDEDIWNVIIQVGSYLKSALFSSLFGKKQTQQIIKTPNRDLVQFCVSAVSFTAWIMYQTFSAVFNRTLFTKTATTQQIKPQVAKKSLLERKNTSTSAGIITV</sequence>
<accession>A0ABP9ZDQ9</accession>
<dbReference type="Proteomes" id="UP001473302">
    <property type="component" value="Unassembled WGS sequence"/>
</dbReference>
<comment type="caution">
    <text evidence="1">The sequence shown here is derived from an EMBL/GenBank/DDBJ whole genome shotgun (WGS) entry which is preliminary data.</text>
</comment>
<organism evidence="1 2">
    <name type="scientific">Mucor flavus</name>
    <dbReference type="NCBI Taxonomy" id="439312"/>
    <lineage>
        <taxon>Eukaryota</taxon>
        <taxon>Fungi</taxon>
        <taxon>Fungi incertae sedis</taxon>
        <taxon>Mucoromycota</taxon>
        <taxon>Mucoromycotina</taxon>
        <taxon>Mucoromycetes</taxon>
        <taxon>Mucorales</taxon>
        <taxon>Mucorineae</taxon>
        <taxon>Mucoraceae</taxon>
        <taxon>Mucor</taxon>
    </lineage>
</organism>
<name>A0ABP9ZDQ9_9FUNG</name>
<proteinExistence type="predicted"/>
<dbReference type="EMBL" id="BAABUK010000039">
    <property type="protein sequence ID" value="GAA5817237.1"/>
    <property type="molecule type" value="Genomic_DNA"/>
</dbReference>
<keyword evidence="2" id="KW-1185">Reference proteome</keyword>
<evidence type="ECO:0000313" key="1">
    <source>
        <dbReference type="EMBL" id="GAA5817237.1"/>
    </source>
</evidence>
<evidence type="ECO:0000313" key="2">
    <source>
        <dbReference type="Proteomes" id="UP001473302"/>
    </source>
</evidence>
<reference evidence="1 2" key="1">
    <citation type="submission" date="2024-04" db="EMBL/GenBank/DDBJ databases">
        <title>genome sequences of Mucor flavus KT1a and Helicostylum pulchrum KT1b strains isolated from the surface of a dry-aged beef.</title>
        <authorList>
            <person name="Toyotome T."/>
            <person name="Hosono M."/>
            <person name="Torimaru M."/>
            <person name="Fukuda K."/>
            <person name="Mikami N."/>
        </authorList>
    </citation>
    <scope>NUCLEOTIDE SEQUENCE [LARGE SCALE GENOMIC DNA]</scope>
    <source>
        <strain evidence="1 2">KT1a</strain>
    </source>
</reference>
<protein>
    <submittedName>
        <fullName evidence="1">Uncharacterized protein</fullName>
    </submittedName>
</protein>